<proteinExistence type="predicted"/>
<keyword evidence="2" id="KW-1133">Transmembrane helix</keyword>
<keyword evidence="2" id="KW-0812">Transmembrane</keyword>
<gene>
    <name evidence="3" type="ORF">GE115_06350</name>
</gene>
<reference evidence="3 4" key="1">
    <citation type="submission" date="2019-10" db="EMBL/GenBank/DDBJ databases">
        <authorList>
            <person name="Nie G."/>
            <person name="Ming H."/>
            <person name="Yi B."/>
        </authorList>
    </citation>
    <scope>NUCLEOTIDE SEQUENCE [LARGE SCALE GENOMIC DNA]</scope>
    <source>
        <strain evidence="3 4">CFH 90414</strain>
    </source>
</reference>
<feature type="compositionally biased region" description="Basic residues" evidence="1">
    <location>
        <begin position="220"/>
        <end position="235"/>
    </location>
</feature>
<evidence type="ECO:0008006" key="5">
    <source>
        <dbReference type="Google" id="ProtNLM"/>
    </source>
</evidence>
<evidence type="ECO:0000313" key="4">
    <source>
        <dbReference type="Proteomes" id="UP000431080"/>
    </source>
</evidence>
<comment type="caution">
    <text evidence="3">The sequence shown here is derived from an EMBL/GenBank/DDBJ whole genome shotgun (WGS) entry which is preliminary data.</text>
</comment>
<dbReference type="AlphaFoldDB" id="A0A6I2F565"/>
<organism evidence="3 4">
    <name type="scientific">Agromyces agglutinans</name>
    <dbReference type="NCBI Taxonomy" id="2662258"/>
    <lineage>
        <taxon>Bacteria</taxon>
        <taxon>Bacillati</taxon>
        <taxon>Actinomycetota</taxon>
        <taxon>Actinomycetes</taxon>
        <taxon>Micrococcales</taxon>
        <taxon>Microbacteriaceae</taxon>
        <taxon>Agromyces</taxon>
    </lineage>
</organism>
<feature type="region of interest" description="Disordered" evidence="1">
    <location>
        <begin position="220"/>
        <end position="244"/>
    </location>
</feature>
<evidence type="ECO:0000256" key="2">
    <source>
        <dbReference type="SAM" id="Phobius"/>
    </source>
</evidence>
<dbReference type="InterPro" id="IPR049713">
    <property type="entry name" value="Pr6Pr-like"/>
</dbReference>
<feature type="transmembrane region" description="Helical" evidence="2">
    <location>
        <begin position="43"/>
        <end position="67"/>
    </location>
</feature>
<sequence length="244" mass="27472">MSPRSARRFLGGFRLAVALLEIVAIIGNFQYVLGFRFFATANFFSYFTIQSAFLAVITLLIAAVFALSAPRDPAWLGILRTMVTVYVLVSGVVFGLIVSQASTRDYRIEVPWSDTLLHFVVPALALVAWTTDSIMAVNPRVPWSTVGWVLVYPTIWLGYTLARGQDIGWFPYFFLDETQVGGWTGVLLYCLLCLVIFVAITAGLVAINRRLWARRRRTARGSRAPRRGTRRRRVPRVAEPARPR</sequence>
<keyword evidence="2" id="KW-0472">Membrane</keyword>
<feature type="transmembrane region" description="Helical" evidence="2">
    <location>
        <begin position="110"/>
        <end position="129"/>
    </location>
</feature>
<feature type="transmembrane region" description="Helical" evidence="2">
    <location>
        <begin position="141"/>
        <end position="162"/>
    </location>
</feature>
<dbReference type="RefSeq" id="WP_153683982.1">
    <property type="nucleotide sequence ID" value="NZ_WJIF01000003.1"/>
</dbReference>
<feature type="transmembrane region" description="Helical" evidence="2">
    <location>
        <begin position="182"/>
        <end position="207"/>
    </location>
</feature>
<evidence type="ECO:0000256" key="1">
    <source>
        <dbReference type="SAM" id="MobiDB-lite"/>
    </source>
</evidence>
<accession>A0A6I2F565</accession>
<dbReference type="Proteomes" id="UP000431080">
    <property type="component" value="Unassembled WGS sequence"/>
</dbReference>
<feature type="transmembrane region" description="Helical" evidence="2">
    <location>
        <begin position="74"/>
        <end position="98"/>
    </location>
</feature>
<evidence type="ECO:0000313" key="3">
    <source>
        <dbReference type="EMBL" id="MRG59494.1"/>
    </source>
</evidence>
<name>A0A6I2F565_9MICO</name>
<feature type="transmembrane region" description="Helical" evidence="2">
    <location>
        <begin position="12"/>
        <end position="31"/>
    </location>
</feature>
<dbReference type="NCBIfam" id="NF038065">
    <property type="entry name" value="Pr6Pr"/>
    <property type="match status" value="1"/>
</dbReference>
<keyword evidence="4" id="KW-1185">Reference proteome</keyword>
<dbReference type="EMBL" id="WJIF01000003">
    <property type="protein sequence ID" value="MRG59494.1"/>
    <property type="molecule type" value="Genomic_DNA"/>
</dbReference>
<protein>
    <recommendedName>
        <fullName evidence="5">Pr6Pr family membrane protein</fullName>
    </recommendedName>
</protein>